<evidence type="ECO:0000256" key="3">
    <source>
        <dbReference type="ARBA" id="ARBA00022737"/>
    </source>
</evidence>
<dbReference type="CDD" id="cd20094">
    <property type="entry name" value="MBT_SFMBT_rpt2"/>
    <property type="match status" value="1"/>
</dbReference>
<dbReference type="GO" id="GO:0003682">
    <property type="term" value="F:chromatin binding"/>
    <property type="evidence" value="ECO:0007669"/>
    <property type="project" value="TreeGrafter"/>
</dbReference>
<reference evidence="8" key="1">
    <citation type="submission" date="2022-11" db="UniProtKB">
        <authorList>
            <consortium name="EnsemblMetazoa"/>
        </authorList>
    </citation>
    <scope>IDENTIFICATION</scope>
</reference>
<dbReference type="EnsemblMetazoa" id="XM_038198461.1">
    <property type="protein sequence ID" value="XP_038054389.1"/>
    <property type="gene ID" value="LOC119726677"/>
</dbReference>
<dbReference type="Pfam" id="PF02820">
    <property type="entry name" value="MBT"/>
    <property type="match status" value="4"/>
</dbReference>
<evidence type="ECO:0000256" key="2">
    <source>
        <dbReference type="ARBA" id="ARBA00022491"/>
    </source>
</evidence>
<dbReference type="InterPro" id="IPR037604">
    <property type="entry name" value="Scm-like-4MBT1/2_SAM"/>
</dbReference>
<sequence length="1638" mass="180122">MASNQPKSQSQVPGLPPTILIVPKVSIQQDKAQTTPHQAGTSQTSSTSQGIPTATGIPSSQQLVLNLQQAQLGQNANLSLGNNITLTVQPAAQPTRPGISTGATMPKLGATQVTLEGRKQDAAEHPNKVGAFFKPPSKQPVQVPQRVYKRSVAAIQMQQLKQIEKQVKTGALTQPAQMQGLMQPKMQPSQVSAVLLQPKQLQGSIANSVSITSGSQVVATTGKSSASSPTSNAKSQPLLLQTAMSPKIIVQAAPTGTAHQTGPNKPVIITAGQRFTIVPNTQGNLLSPTSVGPTAGIAASITRTVTPTVAQLARQQRYQKALAVAQQQQQQQQQQQHLITQNAMGQRPLALKQTATSPVQVSPAVTITPTQLQAVGTSASTSTLGQIQFTPRIPLAITSQAQQLQQQQIQSLTPGSKITLGQVGAISNVHHRTSTTTPSTNISMGAGANTQGGNILAPQQTPLTILPKQFILASGIPVPSTLPFNLQSGSTPLSTVQAKIIQTPVQGGSSTQASLQTNIMLQALPKYTQAQLKAGSAAGNQASAAVVQGSTSPSVVQPHLIQTCGAQATIGLIQVNLSQSQQSLATVNTLSQPIVRATVQAPIPHSQTEGSMTYRPQLLQVTGLPNQQYLQVVPQPQQPILPMPSGQQVSQSPVSMPVPIAPKMPSPKLGSPHPVLTPITADGDKNAAKESMSSIDVALKYNMPYPQAPIPQRKRRHSEIEDGEEEKETIKEEGKKEAPDAQDEDNIEFTWEDYLEITGSKAAPHTAFKHVEASLQSGVTLGMKVEVQNKQSAYVPYRTYWVASVVSACGSLLLLRYGGYGNDRSADFWMDMATGELHPIGWCARNGRSLRPPDELLNKGPRNWEDYLVSYLTGAKSIPEYVLYIRKVSSPTPVDRIKKGMRVEVQDDLNPRHAWIAIIKETYGGRLRLRYAGIEDNTDDFWLFYLSWRVHPIGWAKEKLVFMKPPAVVKKRIPNNTEAAWNTMYQYALSAALKEASFPKEFFKDQPKIRCHRFRKGMRLEAINPKVPSQICPATVSEWLNDKSFLVTIDSLTDEKYKTTFMCNADSGGIFPVNWCEKYGYILTPPKGYGEPHFQWNSYLRKIDAKAAPRDLFRIYSRDHDFRPMMKLEAVNPFCPSEICVATITKVVNRHMWIHFDNSKLPNLVVDSESFDIFPVGWCESNGYMLKAPKKLIARKAKKVAIVWPEKQSRQPSISPMSPGRDLYQKIRSLSRDEDSAEGHDSDWTGKVFFNHKCFSGPYLSKGRIAELPKAVGPGIVVLVLREVLSLLINAAYKPPRVLKELEIENEETAGMNGHLQVMKAKYKGKSYRSMVEICKSSAEMTDYLRTACIKLECCPNLVSLLCVRDEEECPDNCTNLTKTKYTYQYGKKRKFHHIGRPPGRKNPVKPLLPPVRRGSKRRKRRKPFVHRKKHILSQEDGEPDGNEEDGEMEDGRKQEMGRGGGGGGGMGGMKKNTTSQTVAHALLQSAKRKKIHPLPPKLILPHRERGTKLKTFAAILNPNRAQKKVEKEKKPLENNSTVNHNKPKTKALLTNNKPDDRLHLTSNPLKWTISEVVKFIKKTDCATLARIFEEQEIDGQALLLLTLPTVQECMDLKLGPAIKLCHHIERVKIAFYDQFAK</sequence>
<dbReference type="SMART" id="SM00454">
    <property type="entry name" value="SAM"/>
    <property type="match status" value="1"/>
</dbReference>
<dbReference type="InterPro" id="IPR013761">
    <property type="entry name" value="SAM/pointed_sf"/>
</dbReference>
<proteinExistence type="predicted"/>
<feature type="region of interest" description="Disordered" evidence="6">
    <location>
        <begin position="1392"/>
        <end position="1473"/>
    </location>
</feature>
<keyword evidence="2" id="KW-0678">Repressor</keyword>
<evidence type="ECO:0000256" key="4">
    <source>
        <dbReference type="ARBA" id="ARBA00023242"/>
    </source>
</evidence>
<feature type="compositionally biased region" description="Basic residues" evidence="6">
    <location>
        <begin position="1414"/>
        <end position="1432"/>
    </location>
</feature>
<keyword evidence="9" id="KW-1185">Reference proteome</keyword>
<keyword evidence="4" id="KW-0539">Nucleus</keyword>
<dbReference type="SUPFAM" id="SSF63748">
    <property type="entry name" value="Tudor/PWWP/MBT"/>
    <property type="match status" value="4"/>
</dbReference>
<feature type="compositionally biased region" description="Basic residues" evidence="6">
    <location>
        <begin position="1392"/>
        <end position="1404"/>
    </location>
</feature>
<dbReference type="InterPro" id="IPR021987">
    <property type="entry name" value="SLED"/>
</dbReference>
<feature type="compositionally biased region" description="Gly residues" evidence="6">
    <location>
        <begin position="1458"/>
        <end position="1469"/>
    </location>
</feature>
<feature type="compositionally biased region" description="Basic and acidic residues" evidence="6">
    <location>
        <begin position="728"/>
        <end position="739"/>
    </location>
</feature>
<name>A0A913ZSK5_PATMI</name>
<dbReference type="InterPro" id="IPR050548">
    <property type="entry name" value="PcG_chromatin_remod_factors"/>
</dbReference>
<evidence type="ECO:0000256" key="5">
    <source>
        <dbReference type="PROSITE-ProRule" id="PRU00459"/>
    </source>
</evidence>
<feature type="compositionally biased region" description="Basic and acidic residues" evidence="6">
    <location>
        <begin position="1524"/>
        <end position="1533"/>
    </location>
</feature>
<keyword evidence="3" id="KW-0677">Repeat</keyword>
<dbReference type="InterPro" id="IPR004092">
    <property type="entry name" value="Mbt"/>
</dbReference>
<dbReference type="PANTHER" id="PTHR12247:SF129">
    <property type="entry name" value="SOP-2-RELATED PROTEIN 3"/>
    <property type="match status" value="1"/>
</dbReference>
<dbReference type="CDD" id="cd20096">
    <property type="entry name" value="MBT_SFMBT_rpt4"/>
    <property type="match status" value="1"/>
</dbReference>
<feature type="repeat" description="MBT" evidence="5">
    <location>
        <begin position="749"/>
        <end position="853"/>
    </location>
</feature>
<dbReference type="GeneID" id="119726677"/>
<dbReference type="InterPro" id="IPR001660">
    <property type="entry name" value="SAM"/>
</dbReference>
<feature type="compositionally biased region" description="Polar residues" evidence="6">
    <location>
        <begin position="29"/>
        <end position="40"/>
    </location>
</feature>
<organism evidence="8 9">
    <name type="scientific">Patiria miniata</name>
    <name type="common">Bat star</name>
    <name type="synonym">Asterina miniata</name>
    <dbReference type="NCBI Taxonomy" id="46514"/>
    <lineage>
        <taxon>Eukaryota</taxon>
        <taxon>Metazoa</taxon>
        <taxon>Echinodermata</taxon>
        <taxon>Eleutherozoa</taxon>
        <taxon>Asterozoa</taxon>
        <taxon>Asteroidea</taxon>
        <taxon>Valvatacea</taxon>
        <taxon>Valvatida</taxon>
        <taxon>Asterinidae</taxon>
        <taxon>Patiria</taxon>
    </lineage>
</organism>
<feature type="region of interest" description="Disordered" evidence="6">
    <location>
        <begin position="706"/>
        <end position="742"/>
    </location>
</feature>
<evidence type="ECO:0000313" key="9">
    <source>
        <dbReference type="Proteomes" id="UP000887568"/>
    </source>
</evidence>
<dbReference type="GO" id="GO:0005634">
    <property type="term" value="C:nucleus"/>
    <property type="evidence" value="ECO:0007669"/>
    <property type="project" value="UniProtKB-SubCell"/>
</dbReference>
<evidence type="ECO:0000256" key="1">
    <source>
        <dbReference type="ARBA" id="ARBA00004123"/>
    </source>
</evidence>
<dbReference type="GO" id="GO:0042393">
    <property type="term" value="F:histone binding"/>
    <property type="evidence" value="ECO:0007669"/>
    <property type="project" value="InterPro"/>
</dbReference>
<dbReference type="PANTHER" id="PTHR12247">
    <property type="entry name" value="POLYCOMB GROUP PROTEIN"/>
    <property type="match status" value="1"/>
</dbReference>
<feature type="repeat" description="MBT" evidence="5">
    <location>
        <begin position="979"/>
        <end position="1086"/>
    </location>
</feature>
<accession>A0A913ZSK5</accession>
<feature type="compositionally biased region" description="Acidic residues" evidence="6">
    <location>
        <begin position="1436"/>
        <end position="1449"/>
    </location>
</feature>
<feature type="region of interest" description="Disordered" evidence="6">
    <location>
        <begin position="29"/>
        <end position="55"/>
    </location>
</feature>
<feature type="domain" description="SAM" evidence="7">
    <location>
        <begin position="1565"/>
        <end position="1631"/>
    </location>
</feature>
<feature type="repeat" description="MBT" evidence="5">
    <location>
        <begin position="1094"/>
        <end position="1189"/>
    </location>
</feature>
<dbReference type="Pfam" id="PF07647">
    <property type="entry name" value="SAM_2"/>
    <property type="match status" value="1"/>
</dbReference>
<dbReference type="RefSeq" id="XP_038054389.1">
    <property type="nucleotide sequence ID" value="XM_038198461.1"/>
</dbReference>
<dbReference type="OrthoDB" id="5917609at2759"/>
<dbReference type="PROSITE" id="PS51079">
    <property type="entry name" value="MBT"/>
    <property type="match status" value="4"/>
</dbReference>
<evidence type="ECO:0000256" key="6">
    <source>
        <dbReference type="SAM" id="MobiDB-lite"/>
    </source>
</evidence>
<feature type="region of interest" description="Disordered" evidence="6">
    <location>
        <begin position="1522"/>
        <end position="1556"/>
    </location>
</feature>
<evidence type="ECO:0000313" key="8">
    <source>
        <dbReference type="EnsemblMetazoa" id="XP_038054389.1"/>
    </source>
</evidence>
<dbReference type="InterPro" id="IPR038348">
    <property type="entry name" value="SLED_sf"/>
</dbReference>
<dbReference type="CDD" id="cd20093">
    <property type="entry name" value="MBT_SFMBT_rpt1"/>
    <property type="match status" value="1"/>
</dbReference>
<feature type="repeat" description="MBT" evidence="5">
    <location>
        <begin position="862"/>
        <end position="966"/>
    </location>
</feature>
<dbReference type="Proteomes" id="UP000887568">
    <property type="component" value="Unplaced"/>
</dbReference>
<comment type="subcellular location">
    <subcellularLocation>
        <location evidence="1">Nucleus</location>
    </subcellularLocation>
</comment>
<dbReference type="CDD" id="cd20095">
    <property type="entry name" value="MBT_SFMBT_rpt3"/>
    <property type="match status" value="1"/>
</dbReference>
<dbReference type="SUPFAM" id="SSF47769">
    <property type="entry name" value="SAM/Pointed domain"/>
    <property type="match status" value="1"/>
</dbReference>
<dbReference type="GO" id="GO:0003714">
    <property type="term" value="F:transcription corepressor activity"/>
    <property type="evidence" value="ECO:0007669"/>
    <property type="project" value="InterPro"/>
</dbReference>
<dbReference type="SMART" id="SM00561">
    <property type="entry name" value="MBT"/>
    <property type="match status" value="4"/>
</dbReference>
<evidence type="ECO:0000259" key="7">
    <source>
        <dbReference type="SMART" id="SM00454"/>
    </source>
</evidence>
<dbReference type="Gene3D" id="3.90.1150.190">
    <property type="entry name" value="SLED domain"/>
    <property type="match status" value="1"/>
</dbReference>
<dbReference type="Gene3D" id="1.10.150.50">
    <property type="entry name" value="Transcription Factor, Ets-1"/>
    <property type="match status" value="1"/>
</dbReference>
<dbReference type="Pfam" id="PF12140">
    <property type="entry name" value="SLED"/>
    <property type="match status" value="1"/>
</dbReference>
<dbReference type="CDD" id="cd09581">
    <property type="entry name" value="SAM_Scm-like-4MBT1_2"/>
    <property type="match status" value="1"/>
</dbReference>
<dbReference type="OMA" id="NPRHAWI"/>
<protein>
    <recommendedName>
        <fullName evidence="7">SAM domain-containing protein</fullName>
    </recommendedName>
</protein>
<dbReference type="Gene3D" id="2.30.30.140">
    <property type="match status" value="4"/>
</dbReference>